<accession>A0AAP0PLI1</accession>
<protein>
    <submittedName>
        <fullName evidence="2">Uncharacterized protein</fullName>
    </submittedName>
</protein>
<feature type="compositionally biased region" description="Basic and acidic residues" evidence="1">
    <location>
        <begin position="60"/>
        <end position="73"/>
    </location>
</feature>
<dbReference type="EMBL" id="JBBNAG010000003">
    <property type="protein sequence ID" value="KAK9149093.1"/>
    <property type="molecule type" value="Genomic_DNA"/>
</dbReference>
<organism evidence="2 3">
    <name type="scientific">Stephania cephalantha</name>
    <dbReference type="NCBI Taxonomy" id="152367"/>
    <lineage>
        <taxon>Eukaryota</taxon>
        <taxon>Viridiplantae</taxon>
        <taxon>Streptophyta</taxon>
        <taxon>Embryophyta</taxon>
        <taxon>Tracheophyta</taxon>
        <taxon>Spermatophyta</taxon>
        <taxon>Magnoliopsida</taxon>
        <taxon>Ranunculales</taxon>
        <taxon>Menispermaceae</taxon>
        <taxon>Menispermoideae</taxon>
        <taxon>Cissampelideae</taxon>
        <taxon>Stephania</taxon>
    </lineage>
</organism>
<comment type="caution">
    <text evidence="2">The sequence shown here is derived from an EMBL/GenBank/DDBJ whole genome shotgun (WGS) entry which is preliminary data.</text>
</comment>
<evidence type="ECO:0000313" key="3">
    <source>
        <dbReference type="Proteomes" id="UP001419268"/>
    </source>
</evidence>
<sequence>MMMSGGAKKWATADGWMARGSSSDADEGDDAARRRERRGSGSGAVNDVEQRSGGALPDRLIPDETQQRVDNEA</sequence>
<evidence type="ECO:0000256" key="1">
    <source>
        <dbReference type="SAM" id="MobiDB-lite"/>
    </source>
</evidence>
<evidence type="ECO:0000313" key="2">
    <source>
        <dbReference type="EMBL" id="KAK9149093.1"/>
    </source>
</evidence>
<keyword evidence="3" id="KW-1185">Reference proteome</keyword>
<proteinExistence type="predicted"/>
<reference evidence="2 3" key="1">
    <citation type="submission" date="2024-01" db="EMBL/GenBank/DDBJ databases">
        <title>Genome assemblies of Stephania.</title>
        <authorList>
            <person name="Yang L."/>
        </authorList>
    </citation>
    <scope>NUCLEOTIDE SEQUENCE [LARGE SCALE GENOMIC DNA]</scope>
    <source>
        <strain evidence="2">JXDWG</strain>
        <tissue evidence="2">Leaf</tissue>
    </source>
</reference>
<feature type="region of interest" description="Disordered" evidence="1">
    <location>
        <begin position="1"/>
        <end position="73"/>
    </location>
</feature>
<gene>
    <name evidence="2" type="ORF">Scep_007850</name>
</gene>
<dbReference type="Proteomes" id="UP001419268">
    <property type="component" value="Unassembled WGS sequence"/>
</dbReference>
<dbReference type="AlphaFoldDB" id="A0AAP0PLI1"/>
<name>A0AAP0PLI1_9MAGN</name>